<protein>
    <recommendedName>
        <fullName evidence="1">Large catalase C-terminal domain-containing protein</fullName>
    </recommendedName>
</protein>
<dbReference type="Proteomes" id="UP000237061">
    <property type="component" value="Unassembled WGS sequence"/>
</dbReference>
<accession>A0A2S3ZUB5</accession>
<reference evidence="2 3" key="1">
    <citation type="submission" date="2018-01" db="EMBL/GenBank/DDBJ databases">
        <title>Arthrobacter sp. nov., from glaciers in China.</title>
        <authorList>
            <person name="Liu Q."/>
            <person name="Xin Y.-H."/>
        </authorList>
    </citation>
    <scope>NUCLEOTIDE SEQUENCE [LARGE SCALE GENOMIC DNA]</scope>
    <source>
        <strain evidence="2 3">HLT2-12-2</strain>
    </source>
</reference>
<dbReference type="AlphaFoldDB" id="A0A2S3ZUB5"/>
<feature type="non-terminal residue" evidence="2">
    <location>
        <position position="1"/>
    </location>
</feature>
<dbReference type="InterPro" id="IPR029062">
    <property type="entry name" value="Class_I_gatase-like"/>
</dbReference>
<dbReference type="Gene3D" id="3.40.50.880">
    <property type="match status" value="1"/>
</dbReference>
<evidence type="ECO:0000313" key="3">
    <source>
        <dbReference type="Proteomes" id="UP000237061"/>
    </source>
</evidence>
<proteinExistence type="predicted"/>
<dbReference type="InterPro" id="IPR041399">
    <property type="entry name" value="Catalase_large_C"/>
</dbReference>
<dbReference type="Pfam" id="PF18011">
    <property type="entry name" value="Catalase_C"/>
    <property type="match status" value="1"/>
</dbReference>
<organism evidence="2 3">
    <name type="scientific">Arthrobacter glacialis</name>
    <dbReference type="NCBI Taxonomy" id="1664"/>
    <lineage>
        <taxon>Bacteria</taxon>
        <taxon>Bacillati</taxon>
        <taxon>Actinomycetota</taxon>
        <taxon>Actinomycetes</taxon>
        <taxon>Micrococcales</taxon>
        <taxon>Micrococcaceae</taxon>
        <taxon>Arthrobacter</taxon>
    </lineage>
</organism>
<sequence>TYRHAKAIGGWGGAGVALEAAGVAAGAPGIVHGFPGEVVEGIGQLLAHHRVWDRFAPKP</sequence>
<feature type="domain" description="Large catalase C-terminal" evidence="1">
    <location>
        <begin position="1"/>
        <end position="56"/>
    </location>
</feature>
<evidence type="ECO:0000259" key="1">
    <source>
        <dbReference type="Pfam" id="PF18011"/>
    </source>
</evidence>
<keyword evidence="3" id="KW-1185">Reference proteome</keyword>
<name>A0A2S3ZUB5_ARTGL</name>
<comment type="caution">
    <text evidence="2">The sequence shown here is derived from an EMBL/GenBank/DDBJ whole genome shotgun (WGS) entry which is preliminary data.</text>
</comment>
<evidence type="ECO:0000313" key="2">
    <source>
        <dbReference type="EMBL" id="POH72679.1"/>
    </source>
</evidence>
<dbReference type="EMBL" id="PPXC01000012">
    <property type="protein sequence ID" value="POH72679.1"/>
    <property type="molecule type" value="Genomic_DNA"/>
</dbReference>
<gene>
    <name evidence="2" type="ORF">CVS27_15025</name>
</gene>
<dbReference type="RefSeq" id="WP_165788320.1">
    <property type="nucleotide sequence ID" value="NZ_PPXC01000012.1"/>
</dbReference>